<feature type="region of interest" description="Disordered" evidence="1">
    <location>
        <begin position="125"/>
        <end position="145"/>
    </location>
</feature>
<name>A0A5B7D4B2_PORTR</name>
<evidence type="ECO:0000256" key="1">
    <source>
        <dbReference type="SAM" id="MobiDB-lite"/>
    </source>
</evidence>
<dbReference type="AlphaFoldDB" id="A0A5B7D4B2"/>
<protein>
    <submittedName>
        <fullName evidence="2">Uncharacterized protein</fullName>
    </submittedName>
</protein>
<comment type="caution">
    <text evidence="2">The sequence shown here is derived from an EMBL/GenBank/DDBJ whole genome shotgun (WGS) entry which is preliminary data.</text>
</comment>
<feature type="region of interest" description="Disordered" evidence="1">
    <location>
        <begin position="1"/>
        <end position="21"/>
    </location>
</feature>
<gene>
    <name evidence="2" type="ORF">E2C01_008278</name>
</gene>
<organism evidence="2 3">
    <name type="scientific">Portunus trituberculatus</name>
    <name type="common">Swimming crab</name>
    <name type="synonym">Neptunus trituberculatus</name>
    <dbReference type="NCBI Taxonomy" id="210409"/>
    <lineage>
        <taxon>Eukaryota</taxon>
        <taxon>Metazoa</taxon>
        <taxon>Ecdysozoa</taxon>
        <taxon>Arthropoda</taxon>
        <taxon>Crustacea</taxon>
        <taxon>Multicrustacea</taxon>
        <taxon>Malacostraca</taxon>
        <taxon>Eumalacostraca</taxon>
        <taxon>Eucarida</taxon>
        <taxon>Decapoda</taxon>
        <taxon>Pleocyemata</taxon>
        <taxon>Brachyura</taxon>
        <taxon>Eubrachyura</taxon>
        <taxon>Portunoidea</taxon>
        <taxon>Portunidae</taxon>
        <taxon>Portuninae</taxon>
        <taxon>Portunus</taxon>
    </lineage>
</organism>
<proteinExistence type="predicted"/>
<dbReference type="EMBL" id="VSRR010000431">
    <property type="protein sequence ID" value="MPC15486.1"/>
    <property type="molecule type" value="Genomic_DNA"/>
</dbReference>
<accession>A0A5B7D4B2</accession>
<reference evidence="2 3" key="1">
    <citation type="submission" date="2019-05" db="EMBL/GenBank/DDBJ databases">
        <title>Another draft genome of Portunus trituberculatus and its Hox gene families provides insights of decapod evolution.</title>
        <authorList>
            <person name="Jeong J.-H."/>
            <person name="Song I."/>
            <person name="Kim S."/>
            <person name="Choi T."/>
            <person name="Kim D."/>
            <person name="Ryu S."/>
            <person name="Kim W."/>
        </authorList>
    </citation>
    <scope>NUCLEOTIDE SEQUENCE [LARGE SCALE GENOMIC DNA]</scope>
    <source>
        <tissue evidence="2">Muscle</tissue>
    </source>
</reference>
<evidence type="ECO:0000313" key="3">
    <source>
        <dbReference type="Proteomes" id="UP000324222"/>
    </source>
</evidence>
<evidence type="ECO:0000313" key="2">
    <source>
        <dbReference type="EMBL" id="MPC15486.1"/>
    </source>
</evidence>
<sequence length="145" mass="15793">MREGKESEKEGKSKDEGRKGQTSDLFSYSLIPASLPMASLSTADSRVLLIRKPDLHSSPPVATFSAHSTYPSQSNPLITTASHLPIHNYFQFILSFLPCPATYTLSSAHCPVLLPPPPLLITPHHHSPLTNPPTYSCPSTSEKKS</sequence>
<keyword evidence="3" id="KW-1185">Reference proteome</keyword>
<dbReference type="Proteomes" id="UP000324222">
    <property type="component" value="Unassembled WGS sequence"/>
</dbReference>
<feature type="compositionally biased region" description="Polar residues" evidence="1">
    <location>
        <begin position="132"/>
        <end position="145"/>
    </location>
</feature>